<dbReference type="Proteomes" id="UP000799424">
    <property type="component" value="Unassembled WGS sequence"/>
</dbReference>
<gene>
    <name evidence="2" type="ORF">CC86DRAFT_378505</name>
</gene>
<evidence type="ECO:0000313" key="2">
    <source>
        <dbReference type="EMBL" id="KAF2831718.1"/>
    </source>
</evidence>
<feature type="region of interest" description="Disordered" evidence="1">
    <location>
        <begin position="676"/>
        <end position="715"/>
    </location>
</feature>
<keyword evidence="3" id="KW-1185">Reference proteome</keyword>
<dbReference type="AlphaFoldDB" id="A0A6A7AG78"/>
<feature type="region of interest" description="Disordered" evidence="1">
    <location>
        <begin position="552"/>
        <end position="604"/>
    </location>
</feature>
<proteinExistence type="predicted"/>
<feature type="region of interest" description="Disordered" evidence="1">
    <location>
        <begin position="283"/>
        <end position="302"/>
    </location>
</feature>
<feature type="compositionally biased region" description="Polar residues" evidence="1">
    <location>
        <begin position="695"/>
        <end position="705"/>
    </location>
</feature>
<feature type="compositionally biased region" description="Acidic residues" evidence="1">
    <location>
        <begin position="676"/>
        <end position="688"/>
    </location>
</feature>
<reference evidence="2" key="1">
    <citation type="journal article" date="2020" name="Stud. Mycol.">
        <title>101 Dothideomycetes genomes: a test case for predicting lifestyles and emergence of pathogens.</title>
        <authorList>
            <person name="Haridas S."/>
            <person name="Albert R."/>
            <person name="Binder M."/>
            <person name="Bloem J."/>
            <person name="Labutti K."/>
            <person name="Salamov A."/>
            <person name="Andreopoulos B."/>
            <person name="Baker S."/>
            <person name="Barry K."/>
            <person name="Bills G."/>
            <person name="Bluhm B."/>
            <person name="Cannon C."/>
            <person name="Castanera R."/>
            <person name="Culley D."/>
            <person name="Daum C."/>
            <person name="Ezra D."/>
            <person name="Gonzalez J."/>
            <person name="Henrissat B."/>
            <person name="Kuo A."/>
            <person name="Liang C."/>
            <person name="Lipzen A."/>
            <person name="Lutzoni F."/>
            <person name="Magnuson J."/>
            <person name="Mondo S."/>
            <person name="Nolan M."/>
            <person name="Ohm R."/>
            <person name="Pangilinan J."/>
            <person name="Park H.-J."/>
            <person name="Ramirez L."/>
            <person name="Alfaro M."/>
            <person name="Sun H."/>
            <person name="Tritt A."/>
            <person name="Yoshinaga Y."/>
            <person name="Zwiers L.-H."/>
            <person name="Turgeon B."/>
            <person name="Goodwin S."/>
            <person name="Spatafora J."/>
            <person name="Crous P."/>
            <person name="Grigoriev I."/>
        </authorList>
    </citation>
    <scope>NUCLEOTIDE SEQUENCE</scope>
    <source>
        <strain evidence="2">CBS 113818</strain>
    </source>
</reference>
<evidence type="ECO:0000313" key="3">
    <source>
        <dbReference type="Proteomes" id="UP000799424"/>
    </source>
</evidence>
<evidence type="ECO:0000256" key="1">
    <source>
        <dbReference type="SAM" id="MobiDB-lite"/>
    </source>
</evidence>
<dbReference type="OrthoDB" id="3800826at2759"/>
<protein>
    <submittedName>
        <fullName evidence="2">Uncharacterized protein</fullName>
    </submittedName>
</protein>
<organism evidence="2 3">
    <name type="scientific">Ophiobolus disseminans</name>
    <dbReference type="NCBI Taxonomy" id="1469910"/>
    <lineage>
        <taxon>Eukaryota</taxon>
        <taxon>Fungi</taxon>
        <taxon>Dikarya</taxon>
        <taxon>Ascomycota</taxon>
        <taxon>Pezizomycotina</taxon>
        <taxon>Dothideomycetes</taxon>
        <taxon>Pleosporomycetidae</taxon>
        <taxon>Pleosporales</taxon>
        <taxon>Pleosporineae</taxon>
        <taxon>Phaeosphaeriaceae</taxon>
        <taxon>Ophiobolus</taxon>
    </lineage>
</organism>
<feature type="region of interest" description="Disordered" evidence="1">
    <location>
        <begin position="648"/>
        <end position="667"/>
    </location>
</feature>
<feature type="compositionally biased region" description="Low complexity" evidence="1">
    <location>
        <begin position="593"/>
        <end position="604"/>
    </location>
</feature>
<sequence>MSAADSLTTLPVSVQTAIEKSALFQTFDSGLKRKIGKLGSSVKKKRFGSEIFARLRDAIVSERRNLNSRRPDIVLKARKRFFALHANRRHLKEYSQSLDQVIPGPDSIRLPLAVQKAVSTDSKLDFEAIQSFSKSLSEQKQQILWEQVYSVLELRIYRTKRRGPHSHLKKHMKGLQEFDEWLVSTGAKLNSSRNALQCRRPPNRITRRSYETIAEEIDDMQHWLDTENVKCGKLRDQYSAVNDGEAALKKRGFIQSQWDTNQLKCAAAAIHLKRLQEAITPDSGIGASQQASTHKQHSGEAHKPQYFDTPVFVRYNTLHYILKDILYQFKGAMFMFGRRAFPDIMESKNWNDPESIPVVAFVRLIKTNPEFQERVDFCLEDFRSLGMLRNAHAHEMSDFDVDQTIALLDDAHIAARALQMFHFLSKLHRYQTLLQDFKVKVVRNQQRQQQQYQENLTATENEWKVSQARLDQEEAELRSRLELVASAKNVLRANYDGAVAKIRRKEKESHHNLRNSIAEDLKEFTSDNQLRRMLNTLSPARASRLARKIQKAYATKRRQETPNSEEQQERVFEEAVADGGSSEQGEQGPKGLNTSSSGTGNSQNSSIYFRSLSLETGVDGIGMMQEGEEDLASVHENFTATKPKLSRFTLPGLNDGAIATPSRDCSLDEDPSFDFLRDEDDGIDDPTDTDITAPVSDTKTPQNHVTAEPDPASNKSAASLVNMLSTSPRFKRHLVASPNKYSKPPHPKYLLPSDFSDRPFGHQRTNIQPHKPHPHKPHRTAPDAHNRRNRLQIVKNFVPSMRERNSSRIKSGNEQSRISIRRVVEDVSYTAEKRYKQAFGASRRS</sequence>
<dbReference type="EMBL" id="MU006218">
    <property type="protein sequence ID" value="KAF2831718.1"/>
    <property type="molecule type" value="Genomic_DNA"/>
</dbReference>
<accession>A0A6A7AG78</accession>
<name>A0A6A7AG78_9PLEO</name>